<proteinExistence type="predicted"/>
<evidence type="ECO:0000313" key="2">
    <source>
        <dbReference type="Proteomes" id="UP000238701"/>
    </source>
</evidence>
<protein>
    <submittedName>
        <fullName evidence="1">Uncharacterized protein</fullName>
    </submittedName>
</protein>
<dbReference type="Proteomes" id="UP000238701">
    <property type="component" value="Unassembled WGS sequence"/>
</dbReference>
<dbReference type="AlphaFoldDB" id="A0A2U3L8Z9"/>
<evidence type="ECO:0000313" key="1">
    <source>
        <dbReference type="EMBL" id="SPF48229.1"/>
    </source>
</evidence>
<sequence>MPPTCAAIKRIPCSPVCWQEGRFWEKNSSRQSIKRFSPNEPNKSFVCDIEAMSHKKEPESKRLRNHLV</sequence>
<accession>A0A2U3L8Z9</accession>
<gene>
    <name evidence="1" type="ORF">SBA1_820031</name>
</gene>
<organism evidence="1 2">
    <name type="scientific">Candidatus Sulfotelmatobacter kueseliae</name>
    <dbReference type="NCBI Taxonomy" id="2042962"/>
    <lineage>
        <taxon>Bacteria</taxon>
        <taxon>Pseudomonadati</taxon>
        <taxon>Acidobacteriota</taxon>
        <taxon>Terriglobia</taxon>
        <taxon>Terriglobales</taxon>
        <taxon>Candidatus Korobacteraceae</taxon>
        <taxon>Candidatus Sulfotelmatobacter</taxon>
    </lineage>
</organism>
<reference evidence="2" key="1">
    <citation type="submission" date="2018-02" db="EMBL/GenBank/DDBJ databases">
        <authorList>
            <person name="Hausmann B."/>
        </authorList>
    </citation>
    <scope>NUCLEOTIDE SEQUENCE [LARGE SCALE GENOMIC DNA]</scope>
    <source>
        <strain evidence="2">Peat soil MAG SbA1</strain>
    </source>
</reference>
<dbReference type="EMBL" id="OMOD01000180">
    <property type="protein sequence ID" value="SPF48229.1"/>
    <property type="molecule type" value="Genomic_DNA"/>
</dbReference>
<name>A0A2U3L8Z9_9BACT</name>